<dbReference type="OrthoDB" id="15963at10239"/>
<dbReference type="PROSITE" id="PS51154">
    <property type="entry name" value="MACRO"/>
    <property type="match status" value="1"/>
</dbReference>
<dbReference type="GeneID" id="40095081"/>
<evidence type="ECO:0000313" key="3">
    <source>
        <dbReference type="Proteomes" id="UP000241249"/>
    </source>
</evidence>
<dbReference type="GO" id="GO:0140291">
    <property type="term" value="P:peptidyl-glutamate ADP-deribosylation"/>
    <property type="evidence" value="ECO:0007669"/>
    <property type="project" value="TreeGrafter"/>
</dbReference>
<feature type="domain" description="Macro" evidence="1">
    <location>
        <begin position="1"/>
        <end position="157"/>
    </location>
</feature>
<accession>A0A2D0Z356</accession>
<dbReference type="Pfam" id="PF01661">
    <property type="entry name" value="Macro"/>
    <property type="match status" value="1"/>
</dbReference>
<reference evidence="2 3" key="1">
    <citation type="journal article" date="2017" name="Sci. Rep.">
        <title>Analysis of the CRISPR-Cas system in bacteriophages active on epidemic strains of Vibrio cholerae in Bangladesh.</title>
        <authorList>
            <person name="Naser I.B."/>
            <person name="Hoque M.M."/>
            <person name="Nahid M.A."/>
            <person name="Tareq T.M."/>
            <person name="Rocky M.K."/>
            <person name="Faruque S.M."/>
        </authorList>
    </citation>
    <scope>NUCLEOTIDE SEQUENCE [LARGE SCALE GENOMIC DNA]</scope>
</reference>
<dbReference type="Proteomes" id="UP000241249">
    <property type="component" value="Segment"/>
</dbReference>
<evidence type="ECO:0000313" key="2">
    <source>
        <dbReference type="EMBL" id="ASV43507.1"/>
    </source>
</evidence>
<dbReference type="InterPro" id="IPR050892">
    <property type="entry name" value="ADP-ribose_metab_enzymes"/>
</dbReference>
<evidence type="ECO:0000259" key="1">
    <source>
        <dbReference type="PROSITE" id="PS51154"/>
    </source>
</evidence>
<dbReference type="PANTHER" id="PTHR12521">
    <property type="entry name" value="PROTEIN C6ORF130"/>
    <property type="match status" value="1"/>
</dbReference>
<protein>
    <recommendedName>
        <fullName evidence="1">Macro domain-containing protein</fullName>
    </recommendedName>
</protein>
<sequence length="157" mass="17177">MKTVYKDMVLHLQGADHLDAYAHQCNCFARMGRGIAPLLAAVVPGLREADYSSGEGNRSKLGTFTCAIAKSGAKVYNVYGQYHWQKYQVVPGRNTDYGALRKGMAKVMEDMVANGLKTLGIPLIGCGLAGGDWKVVEKFIKELEADFGIEVTLFIKK</sequence>
<dbReference type="Gene3D" id="3.40.220.10">
    <property type="entry name" value="Leucine Aminopeptidase, subunit E, domain 1"/>
    <property type="match status" value="1"/>
</dbReference>
<dbReference type="EMBL" id="KY883654">
    <property type="protein sequence ID" value="ASV43507.1"/>
    <property type="molecule type" value="Genomic_DNA"/>
</dbReference>
<dbReference type="PANTHER" id="PTHR12521:SF0">
    <property type="entry name" value="ADP-RIBOSE GLYCOHYDROLASE OARD1"/>
    <property type="match status" value="1"/>
</dbReference>
<name>A0A2D0Z356_9CAUD</name>
<proteinExistence type="predicted"/>
<organism evidence="2 3">
    <name type="scientific">Vibrio phage JSF10</name>
    <dbReference type="NCBI Taxonomy" id="1983593"/>
    <lineage>
        <taxon>Viruses</taxon>
        <taxon>Duplodnaviria</taxon>
        <taxon>Heunggongvirae</taxon>
        <taxon>Uroviricota</taxon>
        <taxon>Caudoviricetes</taxon>
        <taxon>Demerecviridae</taxon>
        <taxon>Ermolyevavirinae</taxon>
        <taxon>Jesfedecavirus</taxon>
        <taxon>Jesfedecavirus JSF10</taxon>
    </lineage>
</organism>
<dbReference type="InterPro" id="IPR002589">
    <property type="entry name" value="Macro_dom"/>
</dbReference>
<dbReference type="KEGG" id="vg:40095081"/>
<dbReference type="InterPro" id="IPR043472">
    <property type="entry name" value="Macro_dom-like"/>
</dbReference>
<dbReference type="SUPFAM" id="SSF52949">
    <property type="entry name" value="Macro domain-like"/>
    <property type="match status" value="1"/>
</dbReference>
<keyword evidence="3" id="KW-1185">Reference proteome</keyword>
<dbReference type="RefSeq" id="YP_009618534.1">
    <property type="nucleotide sequence ID" value="NC_042074.1"/>
</dbReference>